<dbReference type="InterPro" id="IPR036097">
    <property type="entry name" value="HisK_dim/P_sf"/>
</dbReference>
<dbReference type="SUPFAM" id="SSF55874">
    <property type="entry name" value="ATPase domain of HSP90 chaperone/DNA topoisomerase II/histidine kinase"/>
    <property type="match status" value="1"/>
</dbReference>
<dbReference type="PROSITE" id="PS50112">
    <property type="entry name" value="PAS"/>
    <property type="match status" value="1"/>
</dbReference>
<evidence type="ECO:0000256" key="3">
    <source>
        <dbReference type="ARBA" id="ARBA00022553"/>
    </source>
</evidence>
<dbReference type="EMBL" id="KY362370">
    <property type="protein sequence ID" value="AQX42067.1"/>
    <property type="molecule type" value="Genomic_DNA"/>
</dbReference>
<dbReference type="InterPro" id="IPR005467">
    <property type="entry name" value="His_kinase_dom"/>
</dbReference>
<dbReference type="CDD" id="cd00082">
    <property type="entry name" value="HisKA"/>
    <property type="match status" value="1"/>
</dbReference>
<dbReference type="InterPro" id="IPR035965">
    <property type="entry name" value="PAS-like_dom_sf"/>
</dbReference>
<dbReference type="Gene3D" id="2.10.70.100">
    <property type="match status" value="1"/>
</dbReference>
<dbReference type="Gene3D" id="3.40.50.2300">
    <property type="match status" value="1"/>
</dbReference>
<dbReference type="InterPro" id="IPR000700">
    <property type="entry name" value="PAS-assoc_C"/>
</dbReference>
<dbReference type="InterPro" id="IPR003661">
    <property type="entry name" value="HisK_dim/P_dom"/>
</dbReference>
<keyword evidence="3 5" id="KW-0597">Phosphoprotein</keyword>
<geneLocation type="plasmid" evidence="11">
    <name>pPs1029</name>
</geneLocation>
<evidence type="ECO:0000259" key="8">
    <source>
        <dbReference type="PROSITE" id="PS50112"/>
    </source>
</evidence>
<evidence type="ECO:0000256" key="5">
    <source>
        <dbReference type="PROSITE-ProRule" id="PRU00169"/>
    </source>
</evidence>
<keyword evidence="10" id="KW-0614">Plasmid</keyword>
<dbReference type="SMART" id="SM00388">
    <property type="entry name" value="HisKA"/>
    <property type="match status" value="1"/>
</dbReference>
<feature type="domain" description="PAC" evidence="9">
    <location>
        <begin position="474"/>
        <end position="526"/>
    </location>
</feature>
<dbReference type="Pfam" id="PF00072">
    <property type="entry name" value="Response_reg"/>
    <property type="match status" value="1"/>
</dbReference>
<dbReference type="EMBL" id="KY362371">
    <property type="protein sequence ID" value="AQX42132.1"/>
    <property type="molecule type" value="Genomic_DNA"/>
</dbReference>
<evidence type="ECO:0000313" key="10">
    <source>
        <dbReference type="EMBL" id="AQX42067.1"/>
    </source>
</evidence>
<dbReference type="InterPro" id="IPR003594">
    <property type="entry name" value="HATPase_dom"/>
</dbReference>
<evidence type="ECO:0000256" key="4">
    <source>
        <dbReference type="ARBA" id="ARBA00022777"/>
    </source>
</evidence>
<dbReference type="PROSITE" id="PS50110">
    <property type="entry name" value="RESPONSE_REGULATORY"/>
    <property type="match status" value="1"/>
</dbReference>
<dbReference type="InterPro" id="IPR004358">
    <property type="entry name" value="Sig_transdc_His_kin-like_C"/>
</dbReference>
<evidence type="ECO:0000256" key="1">
    <source>
        <dbReference type="ARBA" id="ARBA00000085"/>
    </source>
</evidence>
<evidence type="ECO:0000259" key="9">
    <source>
        <dbReference type="PROSITE" id="PS50113"/>
    </source>
</evidence>
<dbReference type="SMART" id="SM00091">
    <property type="entry name" value="PAS"/>
    <property type="match status" value="2"/>
</dbReference>
<dbReference type="SMART" id="SM00086">
    <property type="entry name" value="PAC"/>
    <property type="match status" value="2"/>
</dbReference>
<evidence type="ECO:0000256" key="2">
    <source>
        <dbReference type="ARBA" id="ARBA00012438"/>
    </source>
</evidence>
<keyword evidence="4 10" id="KW-0808">Transferase</keyword>
<dbReference type="CDD" id="cd00130">
    <property type="entry name" value="PAS"/>
    <property type="match status" value="2"/>
</dbReference>
<feature type="domain" description="Histidine kinase" evidence="6">
    <location>
        <begin position="571"/>
        <end position="795"/>
    </location>
</feature>
<evidence type="ECO:0000313" key="11">
    <source>
        <dbReference type="EMBL" id="AQX42132.1"/>
    </source>
</evidence>
<accession>A0A1S6YB49</accession>
<dbReference type="InterPro" id="IPR011006">
    <property type="entry name" value="CheY-like_superfamily"/>
</dbReference>
<dbReference type="SUPFAM" id="SSF47384">
    <property type="entry name" value="Homodimeric domain of signal transducing histidine kinase"/>
    <property type="match status" value="1"/>
</dbReference>
<dbReference type="Pfam" id="PF00512">
    <property type="entry name" value="HisKA"/>
    <property type="match status" value="1"/>
</dbReference>
<dbReference type="PROSITE" id="PS50109">
    <property type="entry name" value="HIS_KIN"/>
    <property type="match status" value="1"/>
</dbReference>
<dbReference type="SUPFAM" id="SSF52172">
    <property type="entry name" value="CheY-like"/>
    <property type="match status" value="1"/>
</dbReference>
<feature type="domain" description="PAC" evidence="9">
    <location>
        <begin position="215"/>
        <end position="268"/>
    </location>
</feature>
<geneLocation type="plasmid" evidence="10">
    <name>pPs0158</name>
</geneLocation>
<protein>
    <recommendedName>
        <fullName evidence="2">histidine kinase</fullName>
        <ecNumber evidence="2">2.7.13.3</ecNumber>
    </recommendedName>
</protein>
<dbReference type="InterPro" id="IPR036890">
    <property type="entry name" value="HATPase_C_sf"/>
</dbReference>
<dbReference type="InterPro" id="IPR001789">
    <property type="entry name" value="Sig_transdc_resp-reg_receiver"/>
</dbReference>
<dbReference type="EC" id="2.7.13.3" evidence="2"/>
<dbReference type="Gene3D" id="3.30.450.20">
    <property type="entry name" value="PAS domain"/>
    <property type="match status" value="4"/>
</dbReference>
<organism evidence="10">
    <name type="scientific">Pseudomonas syringae pv. syringae</name>
    <dbReference type="NCBI Taxonomy" id="321"/>
    <lineage>
        <taxon>Bacteria</taxon>
        <taxon>Pseudomonadati</taxon>
        <taxon>Pseudomonadota</taxon>
        <taxon>Gammaproteobacteria</taxon>
        <taxon>Pseudomonadales</taxon>
        <taxon>Pseudomonadaceae</taxon>
        <taxon>Pseudomonas</taxon>
        <taxon>Pseudomonas syringae</taxon>
    </lineage>
</organism>
<feature type="domain" description="Response regulatory" evidence="7">
    <location>
        <begin position="818"/>
        <end position="934"/>
    </location>
</feature>
<evidence type="ECO:0000259" key="7">
    <source>
        <dbReference type="PROSITE" id="PS50110"/>
    </source>
</evidence>
<dbReference type="GO" id="GO:0000155">
    <property type="term" value="F:phosphorelay sensor kinase activity"/>
    <property type="evidence" value="ECO:0007669"/>
    <property type="project" value="InterPro"/>
</dbReference>
<dbReference type="PRINTS" id="PR00344">
    <property type="entry name" value="BCTRLSENSOR"/>
</dbReference>
<dbReference type="CDD" id="cd18161">
    <property type="entry name" value="REC_hyHK_blue-like"/>
    <property type="match status" value="1"/>
</dbReference>
<dbReference type="PROSITE" id="PS50113">
    <property type="entry name" value="PAC"/>
    <property type="match status" value="2"/>
</dbReference>
<feature type="domain" description="PAS" evidence="8">
    <location>
        <begin position="14"/>
        <end position="87"/>
    </location>
</feature>
<dbReference type="AlphaFoldDB" id="A0A1S6YB49"/>
<dbReference type="PANTHER" id="PTHR43065:SF42">
    <property type="entry name" value="TWO-COMPONENT SENSOR PPRA"/>
    <property type="match status" value="1"/>
</dbReference>
<dbReference type="Gene3D" id="3.30.565.10">
    <property type="entry name" value="Histidine kinase-like ATPase, C-terminal domain"/>
    <property type="match status" value="1"/>
</dbReference>
<dbReference type="Pfam" id="PF08448">
    <property type="entry name" value="PAS_4"/>
    <property type="match status" value="1"/>
</dbReference>
<feature type="modified residue" description="4-aspartylphosphate" evidence="5">
    <location>
        <position position="868"/>
    </location>
</feature>
<dbReference type="SMART" id="SM00448">
    <property type="entry name" value="REC"/>
    <property type="match status" value="1"/>
</dbReference>
<gene>
    <name evidence="10" type="primary">pas</name>
    <name evidence="10" type="synonym">pac</name>
</gene>
<reference evidence="10" key="1">
    <citation type="submission" date="2016-12" db="EMBL/GenBank/DDBJ databases">
        <title>Complete sequence and comparative genomic analysis of eight native Pseudomonas syringae plasmids belonging to the pPT23A family.</title>
        <authorList>
            <person name="Gutierrez-Barranquero J.A."/>
        </authorList>
    </citation>
    <scope>NUCLEOTIDE SEQUENCE</scope>
    <source>
        <strain evidence="10">UMAF0158</strain>
        <strain evidence="11">UMAF1029</strain>
        <plasmid evidence="10">pPs0158</plasmid>
        <plasmid evidence="11">pPs1029</plasmid>
    </source>
</reference>
<dbReference type="NCBIfam" id="TIGR00229">
    <property type="entry name" value="sensory_box"/>
    <property type="match status" value="3"/>
</dbReference>
<dbReference type="InterPro" id="IPR000014">
    <property type="entry name" value="PAS"/>
</dbReference>
<dbReference type="PANTHER" id="PTHR43065">
    <property type="entry name" value="SENSOR HISTIDINE KINASE"/>
    <property type="match status" value="1"/>
</dbReference>
<evidence type="ECO:0000259" key="6">
    <source>
        <dbReference type="PROSITE" id="PS50109"/>
    </source>
</evidence>
<dbReference type="SMART" id="SM00387">
    <property type="entry name" value="HATPase_c"/>
    <property type="match status" value="1"/>
</dbReference>
<sequence length="937" mass="103371">MSKWRAGVQLATQDAARQIAIFDGSIEFAMVVTDPSGTITAWNRGAQHIMGWTADEMRGQDASRFFTPEDRANGRVAFEMRMALRDGRAADERWHLGKGEVRFWASGEMMSLRDDNQVHLGYVKIFRDRTAEHLAGKALEETERLLHQAQKAGGVGLFSVDLSVDVVRGTPEFFHLYGLPPIETCSACEVQATVLPEDAHLVSTAEGRAHGDYVPDVNYRIRRSDTGELRWINRTGKIECNDIGQPIRFSGVARDVTAQQEANEARLESDARYRTLFDAIEDGFCVIEFIDGPQGPLSNYVHVEVNPGYERQTGIANVFGQTIWDIAPEEAQGWVKLYRQVWDSGKSIRFERYFAAAGREIEVLASRIEPAEKRQVSILFRDITARKRAEKIARDNSERMRLAMSAGAIIGTWFWDITTDKFTIDEAFAQAFSLAPTVSREGVALPEVIKTVHPDDKDGFIAAIDEAVKRGGAYVHHYRTRRTDGDYMWLEANGQVSHAPDGTPLTFSGVLIDISERRAVEADRDHATAALRALAETLELRVAQRSEELMRSEEQLRQSQKMEAVGQLTGGLAHDFNNLLAGILGSLEMMNTRLGQGRLKDIDKYMGAAQGAAKRAAALTHRLLAFSRRQTLDPKTTDVNVLVDGMFDLVQRTVGPSVTIKVDRVPDAWLVQVDPSQLESALLNLCINARDAMPEGGSILVETSNRCIDRRTAALQDLPEGQYLALRVSDTGVGMPPDVVEKAFDPFFTTKPLGQGTGLGLSMIYGFAKQSNGQARIHSIVGQGTTVSIYLPRHQGTAEPLEEASAQDLIPIATMGETVLIVEDEPTVRLLVTDVLEDLGYTAIEATDSAGGLRVLQSNTRIDLLISDVGLPGGINGRQMAEAGRVKRPDLKVLFITGYAENALLSHGQLEPGMFVLTKPFSMESLAARIEQMLRSC</sequence>
<dbReference type="InterPro" id="IPR013655">
    <property type="entry name" value="PAS_fold_3"/>
</dbReference>
<dbReference type="Pfam" id="PF02518">
    <property type="entry name" value="HATPase_c"/>
    <property type="match status" value="1"/>
</dbReference>
<dbReference type="InterPro" id="IPR001610">
    <property type="entry name" value="PAC"/>
</dbReference>
<dbReference type="Pfam" id="PF08447">
    <property type="entry name" value="PAS_3"/>
    <property type="match status" value="1"/>
</dbReference>
<dbReference type="Gene3D" id="1.10.287.130">
    <property type="match status" value="1"/>
</dbReference>
<proteinExistence type="predicted"/>
<name>A0A1S6YB49_PSESY</name>
<keyword evidence="4 10" id="KW-0418">Kinase</keyword>
<comment type="catalytic activity">
    <reaction evidence="1">
        <text>ATP + protein L-histidine = ADP + protein N-phospho-L-histidine.</text>
        <dbReference type="EC" id="2.7.13.3"/>
    </reaction>
</comment>
<dbReference type="InterPro" id="IPR013656">
    <property type="entry name" value="PAS_4"/>
</dbReference>
<dbReference type="SUPFAM" id="SSF55785">
    <property type="entry name" value="PYP-like sensor domain (PAS domain)"/>
    <property type="match status" value="4"/>
</dbReference>